<gene>
    <name evidence="2" type="ORF">BECKFM1743A_GA0114220_102786</name>
</gene>
<evidence type="ECO:0000313" key="2">
    <source>
        <dbReference type="EMBL" id="VFJ61098.1"/>
    </source>
</evidence>
<proteinExistence type="predicted"/>
<sequence length="76" mass="8935">MSTPFYPRSAAEPQSKIETTKNNKKEGPRKTRRNTEREERFLNHRGHSAAEPQPKCLNFEEVNHKDTKARRETLDL</sequence>
<accession>A0A450T3H1</accession>
<evidence type="ECO:0000256" key="1">
    <source>
        <dbReference type="SAM" id="MobiDB-lite"/>
    </source>
</evidence>
<organism evidence="2">
    <name type="scientific">Candidatus Kentrum sp. FM</name>
    <dbReference type="NCBI Taxonomy" id="2126340"/>
    <lineage>
        <taxon>Bacteria</taxon>
        <taxon>Pseudomonadati</taxon>
        <taxon>Pseudomonadota</taxon>
        <taxon>Gammaproteobacteria</taxon>
        <taxon>Candidatus Kentrum</taxon>
    </lineage>
</organism>
<feature type="compositionally biased region" description="Basic and acidic residues" evidence="1">
    <location>
        <begin position="61"/>
        <end position="76"/>
    </location>
</feature>
<name>A0A450T3H1_9GAMM</name>
<feature type="compositionally biased region" description="Basic and acidic residues" evidence="1">
    <location>
        <begin position="18"/>
        <end position="42"/>
    </location>
</feature>
<dbReference type="EMBL" id="CAADEZ010000278">
    <property type="protein sequence ID" value="VFJ61098.1"/>
    <property type="molecule type" value="Genomic_DNA"/>
</dbReference>
<reference evidence="2" key="1">
    <citation type="submission" date="2019-02" db="EMBL/GenBank/DDBJ databases">
        <authorList>
            <person name="Gruber-Vodicka R. H."/>
            <person name="Seah K. B. B."/>
        </authorList>
    </citation>
    <scope>NUCLEOTIDE SEQUENCE</scope>
    <source>
        <strain evidence="2">BECK_BZ163</strain>
    </source>
</reference>
<feature type="region of interest" description="Disordered" evidence="1">
    <location>
        <begin position="1"/>
        <end position="76"/>
    </location>
</feature>
<dbReference type="AlphaFoldDB" id="A0A450T3H1"/>
<protein>
    <submittedName>
        <fullName evidence="2">Uncharacterized protein</fullName>
    </submittedName>
</protein>